<accession>N6V4D2</accession>
<reference evidence="1 2" key="1">
    <citation type="journal article" date="2012" name="BMC Genomics">
        <title>Genomic basis of broad host range and environmental adaptability of Rhizobium tropici CIAT 899 and Rhizobium sp. PRF 81 which are used in inoculants for common bean (Phaseolus vulgaris L.).</title>
        <authorList>
            <person name="Ormeno-Orrillo E."/>
            <person name="Menna P."/>
            <person name="Almeida L.G."/>
            <person name="Ollero F.J."/>
            <person name="Nicolas M.F."/>
            <person name="Pains Rodrigues E."/>
            <person name="Shigueyoshi Nakatani A."/>
            <person name="Silva Batista J.S."/>
            <person name="Oliveira Chueire L.M."/>
            <person name="Souza R.C."/>
            <person name="Ribeiro Vasconcelos A.T."/>
            <person name="Megias M."/>
            <person name="Hungria M."/>
            <person name="Martinez-Romero E."/>
        </authorList>
    </citation>
    <scope>NUCLEOTIDE SEQUENCE [LARGE SCALE GENOMIC DNA]</scope>
    <source>
        <strain evidence="1 2">PRF 81</strain>
    </source>
</reference>
<proteinExistence type="predicted"/>
<dbReference type="AlphaFoldDB" id="N6V4D2"/>
<keyword evidence="2" id="KW-1185">Reference proteome</keyword>
<evidence type="ECO:0000313" key="2">
    <source>
        <dbReference type="Proteomes" id="UP000012429"/>
    </source>
</evidence>
<protein>
    <recommendedName>
        <fullName evidence="3">Glycosyltransferase</fullName>
    </recommendedName>
</protein>
<organism evidence="1 2">
    <name type="scientific">Rhizobium freirei PRF 81</name>
    <dbReference type="NCBI Taxonomy" id="363754"/>
    <lineage>
        <taxon>Bacteria</taxon>
        <taxon>Pseudomonadati</taxon>
        <taxon>Pseudomonadota</taxon>
        <taxon>Alphaproteobacteria</taxon>
        <taxon>Hyphomicrobiales</taxon>
        <taxon>Rhizobiaceae</taxon>
        <taxon>Rhizobium/Agrobacterium group</taxon>
        <taxon>Rhizobium</taxon>
    </lineage>
</organism>
<name>N6V4D2_9HYPH</name>
<dbReference type="STRING" id="363754.RHSP_17123"/>
<dbReference type="Proteomes" id="UP000012429">
    <property type="component" value="Unassembled WGS sequence"/>
</dbReference>
<dbReference type="PATRIC" id="fig|363754.4.peg.4468"/>
<sequence>MDGPMQTLRDIAYRLLPKPQPLAAKEKAPHRAAKRLLILSRYPNPTVSYYLDERAKLAEVPVIMKGLDDPLDAIDNDGLFVIICRYIKQPQLRWLEKRRESLAGVAYFVDDDIRAVMTGKEASWPYKFRLMTLAVRPLPRINRLLTHIWVSTEVLAGTLAATDHRIDILNPMPALPARTSLGAMDEDVKPLRMVYHATGVHRHEHEFLMPIVKAAMEKHANLHFEVFASGTLARSWNRQGIDPARMTIVTPLSWPAYLARTTQQNADIALAPLLPGKTNASRADTKRVDISRLRAAAIFSRCPTFSRCAVSGEFHVGNTTEEWLAAIDRLATDKESRLAARDATRNSIEKMREYATPEFPGVRLNPSVTPLETATL</sequence>
<comment type="caution">
    <text evidence="1">The sequence shown here is derived from an EMBL/GenBank/DDBJ whole genome shotgun (WGS) entry which is preliminary data.</text>
</comment>
<gene>
    <name evidence="1" type="ORF">RHSP_17123</name>
</gene>
<dbReference type="EMBL" id="AQHN01000077">
    <property type="protein sequence ID" value="ENN85917.1"/>
    <property type="molecule type" value="Genomic_DNA"/>
</dbReference>
<evidence type="ECO:0008006" key="3">
    <source>
        <dbReference type="Google" id="ProtNLM"/>
    </source>
</evidence>
<evidence type="ECO:0000313" key="1">
    <source>
        <dbReference type="EMBL" id="ENN85917.1"/>
    </source>
</evidence>